<keyword evidence="9 11" id="KW-0206">Cytoskeleton</keyword>
<dbReference type="FunFam" id="2.130.10.10:FF:000342">
    <property type="entry name" value="Nuclear distribution protein PAC1"/>
    <property type="match status" value="1"/>
</dbReference>
<dbReference type="InterPro" id="IPR015943">
    <property type="entry name" value="WD40/YVTN_repeat-like_dom_sf"/>
</dbReference>
<dbReference type="GO" id="GO:0051012">
    <property type="term" value="P:microtubule sliding"/>
    <property type="evidence" value="ECO:0007669"/>
    <property type="project" value="UniProtKB-UniRule"/>
</dbReference>
<organism evidence="14 15">
    <name type="scientific">Malassezia japonica</name>
    <dbReference type="NCBI Taxonomy" id="223818"/>
    <lineage>
        <taxon>Eukaryota</taxon>
        <taxon>Fungi</taxon>
        <taxon>Dikarya</taxon>
        <taxon>Basidiomycota</taxon>
        <taxon>Ustilaginomycotina</taxon>
        <taxon>Malasseziomycetes</taxon>
        <taxon>Malasseziales</taxon>
        <taxon>Malasseziaceae</taxon>
        <taxon>Malassezia</taxon>
    </lineage>
</organism>
<evidence type="ECO:0000256" key="3">
    <source>
        <dbReference type="ARBA" id="ARBA00022574"/>
    </source>
</evidence>
<dbReference type="FunFam" id="1.20.960.30:FF:000002">
    <property type="entry name" value="Platelet-activating factor acetylhydrolase ib"/>
    <property type="match status" value="1"/>
</dbReference>
<keyword evidence="1 11" id="KW-0813">Transport</keyword>
<protein>
    <recommendedName>
        <fullName evidence="11">Nuclear distribution protein PAC1</fullName>
    </recommendedName>
    <alternativeName>
        <fullName evidence="11">Lissencephaly-1 homolog</fullName>
        <shortName evidence="11">LIS-1</shortName>
    </alternativeName>
    <alternativeName>
        <fullName evidence="11">nudF homolog</fullName>
    </alternativeName>
</protein>
<dbReference type="GO" id="GO:0005737">
    <property type="term" value="C:cytoplasm"/>
    <property type="evidence" value="ECO:0007669"/>
    <property type="project" value="UniProtKB-UniRule"/>
</dbReference>
<dbReference type="Proteomes" id="UP001217754">
    <property type="component" value="Chromosome 9"/>
</dbReference>
<comment type="similarity">
    <text evidence="11">Belongs to the WD repeat LIS1/nudF family.</text>
</comment>
<dbReference type="PANTHER" id="PTHR19848">
    <property type="entry name" value="WD40 REPEAT PROTEIN"/>
    <property type="match status" value="1"/>
</dbReference>
<feature type="domain" description="PAC1-like LisH-like dimerisation" evidence="13">
    <location>
        <begin position="6"/>
        <end position="33"/>
    </location>
</feature>
<evidence type="ECO:0000259" key="13">
    <source>
        <dbReference type="Pfam" id="PF24951"/>
    </source>
</evidence>
<evidence type="ECO:0000256" key="2">
    <source>
        <dbReference type="ARBA" id="ARBA00022490"/>
    </source>
</evidence>
<dbReference type="GO" id="GO:0070840">
    <property type="term" value="F:dynein complex binding"/>
    <property type="evidence" value="ECO:0007669"/>
    <property type="project" value="UniProtKB-UniRule"/>
</dbReference>
<evidence type="ECO:0000256" key="7">
    <source>
        <dbReference type="ARBA" id="ARBA00022776"/>
    </source>
</evidence>
<name>A0AAF0F1S4_9BASI</name>
<evidence type="ECO:0000256" key="1">
    <source>
        <dbReference type="ARBA" id="ARBA00022448"/>
    </source>
</evidence>
<dbReference type="GO" id="GO:0007154">
    <property type="term" value="P:cell communication"/>
    <property type="evidence" value="ECO:0007669"/>
    <property type="project" value="UniProtKB-ARBA"/>
</dbReference>
<feature type="repeat" description="WD" evidence="12">
    <location>
        <begin position="314"/>
        <end position="330"/>
    </location>
</feature>
<dbReference type="Pfam" id="PF00400">
    <property type="entry name" value="WD40"/>
    <property type="match status" value="3"/>
</dbReference>
<dbReference type="EMBL" id="CP119966">
    <property type="protein sequence ID" value="WFD41241.1"/>
    <property type="molecule type" value="Genomic_DNA"/>
</dbReference>
<dbReference type="GO" id="GO:0000922">
    <property type="term" value="C:spindle pole"/>
    <property type="evidence" value="ECO:0007669"/>
    <property type="project" value="UniProtKB-SubCell"/>
</dbReference>
<feature type="repeat" description="WD" evidence="12">
    <location>
        <begin position="339"/>
        <end position="380"/>
    </location>
</feature>
<feature type="repeat" description="WD" evidence="12">
    <location>
        <begin position="190"/>
        <end position="231"/>
    </location>
</feature>
<accession>A0AAF0F1S4</accession>
<dbReference type="InterPro" id="IPR019775">
    <property type="entry name" value="WD40_repeat_CS"/>
</dbReference>
<keyword evidence="6" id="KW-0677">Repeat</keyword>
<dbReference type="GeneID" id="85227889"/>
<evidence type="ECO:0000313" key="15">
    <source>
        <dbReference type="Proteomes" id="UP001217754"/>
    </source>
</evidence>
<keyword evidence="5 11" id="KW-0493">Microtubule</keyword>
<dbReference type="InterPro" id="IPR020472">
    <property type="entry name" value="WD40_PAC1"/>
</dbReference>
<comment type="subcellular location">
    <subcellularLocation>
        <location evidence="11">Cytoplasm</location>
        <location evidence="11">Cytoskeleton</location>
    </subcellularLocation>
    <subcellularLocation>
        <location evidence="11">Cytoplasm</location>
        <location evidence="11">Cytoskeleton</location>
        <location evidence="11">Spindle pole</location>
    </subcellularLocation>
    <text evidence="11">Localizes to the plus ends of microtubules at the hyphal tip and the mitotic spindle poles.</text>
</comment>
<feature type="coiled-coil region" evidence="11">
    <location>
        <begin position="59"/>
        <end position="86"/>
    </location>
</feature>
<keyword evidence="2 11" id="KW-0963">Cytoplasm</keyword>
<evidence type="ECO:0000256" key="9">
    <source>
        <dbReference type="ARBA" id="ARBA00023212"/>
    </source>
</evidence>
<dbReference type="PANTHER" id="PTHR19848:SF8">
    <property type="entry name" value="F-BOX AND WD REPEAT DOMAIN CONTAINING 7"/>
    <property type="match status" value="1"/>
</dbReference>
<gene>
    <name evidence="11 14" type="primary">LIS1</name>
    <name evidence="11" type="synonym">PAC1</name>
    <name evidence="14" type="ORF">MJAP1_004238</name>
</gene>
<keyword evidence="10 11" id="KW-0131">Cell cycle</keyword>
<feature type="repeat" description="WD" evidence="12">
    <location>
        <begin position="147"/>
        <end position="180"/>
    </location>
</feature>
<keyword evidence="8 11" id="KW-0175">Coiled coil</keyword>
<evidence type="ECO:0000256" key="5">
    <source>
        <dbReference type="ARBA" id="ARBA00022701"/>
    </source>
</evidence>
<dbReference type="Pfam" id="PF25173">
    <property type="entry name" value="Beta-prop_WDR3_1st"/>
    <property type="match status" value="1"/>
</dbReference>
<dbReference type="GO" id="GO:0000132">
    <property type="term" value="P:establishment of mitotic spindle orientation"/>
    <property type="evidence" value="ECO:0007669"/>
    <property type="project" value="UniProtKB-UniRule"/>
</dbReference>
<dbReference type="SUPFAM" id="SSF50978">
    <property type="entry name" value="WD40 repeat-like"/>
    <property type="match status" value="1"/>
</dbReference>
<dbReference type="AlphaFoldDB" id="A0AAF0F1S4"/>
<dbReference type="GO" id="GO:0023052">
    <property type="term" value="P:signaling"/>
    <property type="evidence" value="ECO:0007669"/>
    <property type="project" value="UniProtKB-ARBA"/>
</dbReference>
<evidence type="ECO:0000256" key="6">
    <source>
        <dbReference type="ARBA" id="ARBA00022737"/>
    </source>
</evidence>
<keyword evidence="15" id="KW-1185">Reference proteome</keyword>
<evidence type="ECO:0000256" key="8">
    <source>
        <dbReference type="ARBA" id="ARBA00023054"/>
    </source>
</evidence>
<dbReference type="Gene3D" id="2.130.10.10">
    <property type="entry name" value="YVTN repeat-like/Quinoprotein amine dehydrogenase"/>
    <property type="match status" value="1"/>
</dbReference>
<dbReference type="InterPro" id="IPR037190">
    <property type="entry name" value="LIS1_N"/>
</dbReference>
<evidence type="ECO:0000256" key="10">
    <source>
        <dbReference type="ARBA" id="ARBA00023306"/>
    </source>
</evidence>
<evidence type="ECO:0000256" key="11">
    <source>
        <dbReference type="HAMAP-Rule" id="MF_03141"/>
    </source>
</evidence>
<dbReference type="Gene3D" id="1.20.960.30">
    <property type="match status" value="1"/>
</dbReference>
<dbReference type="RefSeq" id="XP_060124138.1">
    <property type="nucleotide sequence ID" value="XM_060268155.1"/>
</dbReference>
<dbReference type="PRINTS" id="PR00320">
    <property type="entry name" value="GPROTEINBRPT"/>
</dbReference>
<feature type="repeat" description="WD" evidence="12">
    <location>
        <begin position="232"/>
        <end position="273"/>
    </location>
</feature>
<evidence type="ECO:0000256" key="4">
    <source>
        <dbReference type="ARBA" id="ARBA00022618"/>
    </source>
</evidence>
<dbReference type="SUPFAM" id="SSF109925">
    <property type="entry name" value="Lissencephaly-1 protein (Lis-1, PAF-AH alpha) N-terminal domain"/>
    <property type="match status" value="1"/>
</dbReference>
<dbReference type="PROSITE" id="PS50294">
    <property type="entry name" value="WD_REPEATS_REGION"/>
    <property type="match status" value="5"/>
</dbReference>
<dbReference type="GO" id="GO:0051301">
    <property type="term" value="P:cell division"/>
    <property type="evidence" value="ECO:0007669"/>
    <property type="project" value="UniProtKB-KW"/>
</dbReference>
<dbReference type="InterPro" id="IPR036322">
    <property type="entry name" value="WD40_repeat_dom_sf"/>
</dbReference>
<dbReference type="InterPro" id="IPR056795">
    <property type="entry name" value="PAC1-like_LisH-like_dom"/>
</dbReference>
<dbReference type="GO" id="GO:0005875">
    <property type="term" value="C:microtubule associated complex"/>
    <property type="evidence" value="ECO:0007669"/>
    <property type="project" value="UniProtKB-UniRule"/>
</dbReference>
<dbReference type="PROSITE" id="PS00678">
    <property type="entry name" value="WD_REPEATS_1"/>
    <property type="match status" value="4"/>
</dbReference>
<keyword evidence="7 11" id="KW-0498">Mitosis</keyword>
<dbReference type="GO" id="GO:0005874">
    <property type="term" value="C:microtubule"/>
    <property type="evidence" value="ECO:0007669"/>
    <property type="project" value="UniProtKB-KW"/>
</dbReference>
<comment type="function">
    <text evidence="11">Positively regulates the activity of the minus-end directed microtubule motor protein dynein. May enhance dynein-mediated microtubule sliding by targeting dynein to the microtubule plus end. Required for nuclear migration during vegetative growth as well as development. Required for retrograde early endosome (EE) transport from the hyphal tip. Required for localization of dynein to the mitotic spindle poles. Recruits additional proteins to the dynein complex at SPBs.</text>
</comment>
<dbReference type="CDD" id="cd00200">
    <property type="entry name" value="WD40"/>
    <property type="match status" value="1"/>
</dbReference>
<comment type="subunit">
    <text evidence="11">Self-associates. Interacts with NDL1 and dynein.</text>
</comment>
<keyword evidence="4 11" id="KW-0132">Cell division</keyword>
<dbReference type="InterPro" id="IPR017252">
    <property type="entry name" value="Dynein_regulator_LIS1"/>
</dbReference>
<dbReference type="InterPro" id="IPR001680">
    <property type="entry name" value="WD40_rpt"/>
</dbReference>
<feature type="repeat" description="WD" evidence="12">
    <location>
        <begin position="105"/>
        <end position="146"/>
    </location>
</feature>
<reference evidence="14" key="1">
    <citation type="submission" date="2023-03" db="EMBL/GenBank/DDBJ databases">
        <title>Mating type loci evolution in Malassezia.</title>
        <authorList>
            <person name="Coelho M.A."/>
        </authorList>
    </citation>
    <scope>NUCLEOTIDE SEQUENCE</scope>
    <source>
        <strain evidence="14">CBS 9431</strain>
    </source>
</reference>
<sequence length="430" mass="48054">MSALSERQREELHRALLEYLSQSEFHEAYDALKNCTALEHTPDAKGKYAGLLEKKWLSTIRLQKKNMELENKVRQLEKELNAAPSARRGASVQDWYPRNPARHVLVGHRQVVTDVAFHPQFSQLATASDDATIKIWDWETGELEQTLKGHTKPVQSVAFDHSGQYLVSCSSDLSVKIWDIAAGWKNVRTLHGHEHSVSCVRFLPGDRHIVSASRDRTLRVWETATGFCTRTLHGHDDWVRTVDVSEDGRTLVSGSNDHTLRLWDAQTGEARHELRGHEHVVECVAFAPMSAYANIRTLAGIRMPRDDPSASLPGQYIASGSRDKTIRVWSQQGQCLRVLSGHDNWVRALAFSPSGKHLVSVSDDRTMRVWELSSGRCVQTVDAHSHFVTSLAWGRSRVSDASDSSAEPTAHPVNVVATGSVDLSVKVWAP</sequence>
<evidence type="ECO:0000313" key="14">
    <source>
        <dbReference type="EMBL" id="WFD41241.1"/>
    </source>
</evidence>
<dbReference type="Pfam" id="PF24951">
    <property type="entry name" value="LisH_PAC1"/>
    <property type="match status" value="1"/>
</dbReference>
<dbReference type="HAMAP" id="MF_03141">
    <property type="entry name" value="lis1"/>
    <property type="match status" value="1"/>
</dbReference>
<proteinExistence type="inferred from homology"/>
<evidence type="ECO:0000256" key="12">
    <source>
        <dbReference type="PROSITE-ProRule" id="PRU00221"/>
    </source>
</evidence>
<dbReference type="PIRSF" id="PIRSF037647">
    <property type="entry name" value="Dynein_regulator_Lis1"/>
    <property type="match status" value="1"/>
</dbReference>
<dbReference type="SMART" id="SM00320">
    <property type="entry name" value="WD40"/>
    <property type="match status" value="7"/>
</dbReference>
<keyword evidence="3 12" id="KW-0853">WD repeat</keyword>
<dbReference type="PROSITE" id="PS50082">
    <property type="entry name" value="WD_REPEATS_2"/>
    <property type="match status" value="6"/>
</dbReference>